<evidence type="ECO:0000313" key="2">
    <source>
        <dbReference type="Proteomes" id="UP000032305"/>
    </source>
</evidence>
<evidence type="ECO:0000313" key="1">
    <source>
        <dbReference type="EMBL" id="GAM02750.1"/>
    </source>
</evidence>
<reference evidence="1 2" key="1">
    <citation type="submission" date="2014-11" db="EMBL/GenBank/DDBJ databases">
        <title>Whole genome shotgun sequence of Sphingomonas parapaucimobilis NBRC 15100.</title>
        <authorList>
            <person name="Katano-Makiyama Y."/>
            <person name="Hosoyama A."/>
            <person name="Hashimoto M."/>
            <person name="Hosoyama Y."/>
            <person name="Noguchi M."/>
            <person name="Numata M."/>
            <person name="Tsuchikane K."/>
            <person name="Hirakata S."/>
            <person name="Uohara A."/>
            <person name="Shimodaira J."/>
            <person name="Ohji S."/>
            <person name="Ichikawa N."/>
            <person name="Kimura A."/>
            <person name="Yamazoe A."/>
            <person name="Fujita N."/>
        </authorList>
    </citation>
    <scope>NUCLEOTIDE SEQUENCE [LARGE SCALE GENOMIC DNA]</scope>
    <source>
        <strain evidence="1 2">NBRC 15100</strain>
    </source>
</reference>
<proteinExistence type="predicted"/>
<accession>A0A0A1WBB5</accession>
<sequence length="87" mass="9784">MTDRVPRSWQLLMVGSGVHRISPDLCDRLVRLLDLSPQTRLIEIETDQGGVSVSRDWPSDKMEEVSAIEAEIQSTPGIIRMTMFQAS</sequence>
<organism evidence="1 2">
    <name type="scientific">Sphingomonas parapaucimobilis NBRC 15100</name>
    <dbReference type="NCBI Taxonomy" id="1219049"/>
    <lineage>
        <taxon>Bacteria</taxon>
        <taxon>Pseudomonadati</taxon>
        <taxon>Pseudomonadota</taxon>
        <taxon>Alphaproteobacteria</taxon>
        <taxon>Sphingomonadales</taxon>
        <taxon>Sphingomonadaceae</taxon>
        <taxon>Sphingomonas</taxon>
    </lineage>
</organism>
<comment type="caution">
    <text evidence="1">The sequence shown here is derived from an EMBL/GenBank/DDBJ whole genome shotgun (WGS) entry which is preliminary data.</text>
</comment>
<dbReference type="OrthoDB" id="7570890at2"/>
<dbReference type="Proteomes" id="UP000032305">
    <property type="component" value="Unassembled WGS sequence"/>
</dbReference>
<protein>
    <submittedName>
        <fullName evidence="1">Uncharacterized protein</fullName>
    </submittedName>
</protein>
<name>A0A0A1WBB5_9SPHN</name>
<dbReference type="EMBL" id="BBPI01000098">
    <property type="protein sequence ID" value="GAM02750.1"/>
    <property type="molecule type" value="Genomic_DNA"/>
</dbReference>
<dbReference type="eggNOG" id="ENOG5031RDW">
    <property type="taxonomic scope" value="Bacteria"/>
</dbReference>
<keyword evidence="2" id="KW-1185">Reference proteome</keyword>
<dbReference type="AlphaFoldDB" id="A0A0A1WBB5"/>
<gene>
    <name evidence="1" type="ORF">SP5_098_00260</name>
</gene>
<dbReference type="RefSeq" id="WP_010339214.1">
    <property type="nucleotide sequence ID" value="NZ_BBPI01000098.1"/>
</dbReference>